<feature type="signal peptide" evidence="1">
    <location>
        <begin position="1"/>
        <end position="19"/>
    </location>
</feature>
<sequence length="140" mass="16049">MALQKFCLALSLFSGCVLANTHECSPEEAVTCDSGGKASLDTRALYEQYHNDECDWTIKNKDGTVIHELTPSTRINVHCTLREIHLSINCVIPKRVDKCICYKLNTNELQSYGATRNHIEGEVVVSLCVLWWTIWWWCWN</sequence>
<dbReference type="PROSITE" id="PS51257">
    <property type="entry name" value="PROKAR_LIPOPROTEIN"/>
    <property type="match status" value="1"/>
</dbReference>
<feature type="chain" id="PRO_5041660442" evidence="1">
    <location>
        <begin position="20"/>
        <end position="140"/>
    </location>
</feature>
<dbReference type="AlphaFoldDB" id="A0AA88T602"/>
<comment type="caution">
    <text evidence="2">The sequence shown here is derived from an EMBL/GenBank/DDBJ whole genome shotgun (WGS) entry which is preliminary data.</text>
</comment>
<reference evidence="2" key="1">
    <citation type="submission" date="2023-08" db="EMBL/GenBank/DDBJ databases">
        <title>Pelteobagrus vachellii genome.</title>
        <authorList>
            <person name="Liu H."/>
        </authorList>
    </citation>
    <scope>NUCLEOTIDE SEQUENCE</scope>
    <source>
        <strain evidence="2">PRFRI_2022a</strain>
        <tissue evidence="2">Muscle</tissue>
    </source>
</reference>
<protein>
    <submittedName>
        <fullName evidence="2">Uncharacterized protein</fullName>
    </submittedName>
</protein>
<dbReference type="Proteomes" id="UP001187315">
    <property type="component" value="Unassembled WGS sequence"/>
</dbReference>
<keyword evidence="3" id="KW-1185">Reference proteome</keyword>
<evidence type="ECO:0000313" key="3">
    <source>
        <dbReference type="Proteomes" id="UP001187315"/>
    </source>
</evidence>
<organism evidence="2 3">
    <name type="scientific">Tachysurus vachellii</name>
    <name type="common">Darkbarbel catfish</name>
    <name type="synonym">Pelteobagrus vachellii</name>
    <dbReference type="NCBI Taxonomy" id="175792"/>
    <lineage>
        <taxon>Eukaryota</taxon>
        <taxon>Metazoa</taxon>
        <taxon>Chordata</taxon>
        <taxon>Craniata</taxon>
        <taxon>Vertebrata</taxon>
        <taxon>Euteleostomi</taxon>
        <taxon>Actinopterygii</taxon>
        <taxon>Neopterygii</taxon>
        <taxon>Teleostei</taxon>
        <taxon>Ostariophysi</taxon>
        <taxon>Siluriformes</taxon>
        <taxon>Bagridae</taxon>
        <taxon>Tachysurus</taxon>
    </lineage>
</organism>
<proteinExistence type="predicted"/>
<name>A0AA88T602_TACVA</name>
<gene>
    <name evidence="2" type="ORF">Q7C36_007025</name>
</gene>
<dbReference type="EMBL" id="JAVHJS010000006">
    <property type="protein sequence ID" value="KAK2855156.1"/>
    <property type="molecule type" value="Genomic_DNA"/>
</dbReference>
<evidence type="ECO:0000313" key="2">
    <source>
        <dbReference type="EMBL" id="KAK2855156.1"/>
    </source>
</evidence>
<keyword evidence="1" id="KW-0732">Signal</keyword>
<evidence type="ECO:0000256" key="1">
    <source>
        <dbReference type="SAM" id="SignalP"/>
    </source>
</evidence>
<accession>A0AA88T602</accession>